<evidence type="ECO:0000256" key="2">
    <source>
        <dbReference type="SAM" id="Phobius"/>
    </source>
</evidence>
<dbReference type="SUPFAM" id="SSF82866">
    <property type="entry name" value="Multidrug efflux transporter AcrB transmembrane domain"/>
    <property type="match status" value="2"/>
</dbReference>
<proteinExistence type="predicted"/>
<feature type="transmembrane region" description="Helical" evidence="2">
    <location>
        <begin position="1001"/>
        <end position="1024"/>
    </location>
</feature>
<dbReference type="Proteomes" id="UP000679749">
    <property type="component" value="Unassembled WGS sequence"/>
</dbReference>
<dbReference type="Pfam" id="PF00873">
    <property type="entry name" value="ACR_tran"/>
    <property type="match status" value="2"/>
</dbReference>
<keyword evidence="2" id="KW-0472">Membrane</keyword>
<dbReference type="RefSeq" id="WP_213118629.1">
    <property type="nucleotide sequence ID" value="NZ_JAGYPF010000003.1"/>
</dbReference>
<protein>
    <submittedName>
        <fullName evidence="3">Efflux RND transporter permease subunit</fullName>
    </submittedName>
</protein>
<evidence type="ECO:0000313" key="4">
    <source>
        <dbReference type="Proteomes" id="UP000679749"/>
    </source>
</evidence>
<dbReference type="Gene3D" id="3.30.2090.10">
    <property type="entry name" value="Multidrug efflux transporter AcrB TolC docking domain, DN and DC subdomains"/>
    <property type="match status" value="2"/>
</dbReference>
<dbReference type="GO" id="GO:0005886">
    <property type="term" value="C:plasma membrane"/>
    <property type="evidence" value="ECO:0007669"/>
    <property type="project" value="TreeGrafter"/>
</dbReference>
<dbReference type="Gene3D" id="3.30.70.1440">
    <property type="entry name" value="Multidrug efflux transporter AcrB pore domain"/>
    <property type="match status" value="1"/>
</dbReference>
<keyword evidence="4" id="KW-1185">Reference proteome</keyword>
<dbReference type="Gene3D" id="3.30.70.1320">
    <property type="entry name" value="Multidrug efflux transporter AcrB pore domain like"/>
    <property type="match status" value="1"/>
</dbReference>
<dbReference type="GO" id="GO:0042910">
    <property type="term" value="F:xenobiotic transmembrane transporter activity"/>
    <property type="evidence" value="ECO:0007669"/>
    <property type="project" value="TreeGrafter"/>
</dbReference>
<dbReference type="PANTHER" id="PTHR32063:SF0">
    <property type="entry name" value="SWARMING MOTILITY PROTEIN SWRC"/>
    <property type="match status" value="1"/>
</dbReference>
<keyword evidence="2" id="KW-1133">Transmembrane helix</keyword>
<dbReference type="EMBL" id="JAGYPF010000003">
    <property type="protein sequence ID" value="MBS4214136.1"/>
    <property type="molecule type" value="Genomic_DNA"/>
</dbReference>
<comment type="caution">
    <text evidence="3">The sequence shown here is derived from an EMBL/GenBank/DDBJ whole genome shotgun (WGS) entry which is preliminary data.</text>
</comment>
<feature type="transmembrane region" description="Helical" evidence="2">
    <location>
        <begin position="972"/>
        <end position="989"/>
    </location>
</feature>
<dbReference type="InterPro" id="IPR001036">
    <property type="entry name" value="Acrflvin-R"/>
</dbReference>
<dbReference type="SUPFAM" id="SSF82693">
    <property type="entry name" value="Multidrug efflux transporter AcrB pore domain, PN1, PN2, PC1 and PC2 subdomains"/>
    <property type="match status" value="3"/>
</dbReference>
<sequence length="1039" mass="111675">MNKILKFSLKNTVAIILLAVLVIGGGIYSTKNIKVETFPNVTFPALFVQATYPGHSTQELEQQLTIPIEDSIKQQKGYDTVTSTSRNNAATISVSYPFGTDIDKQKSTLEAAINKVTFPDGAKVEVIKIDKGAQAVYEVAFAGNDNQDIQSSIENDLVPTLEKISGVGTVTLDGAKTQKVSMELNQDMAQQYGLTLANIKEAIQLKNYKASFGQVNSGGTNIPLVMEGNSTSIDDLKNIEITVGGQSQQTRPTTGTIGSTAGLTSGTKGQTNSSAKQVKLKLSDIATIATTSSKDVITRFNGKDSYLVSITKTQNANTAEVVNNVKDKISSFNKNHHYTIYTVTDQGKDVENSISSLLKEGGYGILFSILVILIFLRNIRATLIAIVSLPISILSTIAVLKQFDYALNIMTLGGMAVAVGRIIDDSIVVIENIFRWRQKNKDLSMKQVAFHATKEVFGAVTSSTLTTLVVFAPIAFVTGIIGEVFRPFALAVVFSISASLIVAIILVPALGSIFFKKIKQVEKPSRLAGLYEKFLRGAFRKKTLVIVLSLLLLVGSFAIIPKLGVTFLPSSNANPAMQVKITVPSSLSLDQMDSVAKNVESYLKNKKGIDYSQLSIGISDNSAMMKGGSNNVIQFFIQLKNGQNIDELLSVYQKDFEKIAHNDYKGSTVTVKQTQSGGISSGNNLDIQLYGSDLTKLTEVSNQVTNLLSKNSQLKNVTSNLGDEQTQWKFAISSDGDKAGVTYLQLMSAIREYVSTVMVGNYTINGTIQEVDLSYDKKIASKTDLENIEIKTSEGTKKVSEVATIQDVNVPTTLYHDDGNQLVKVSAIIKGNNTTKVSTDVKKDINSLSLPKGITVSYGGGIKMISDGLSSLGLAMGAAIVLVFFVLTVTYSGFLTPLVILSSLLFVPIGALGGLLISGQPISMSAMIGMLMLIGVVVSNAIVLLDRVEKNRKRGLVLNEAIVEAAKIRLRPILMTAFATIFALIPLATSTSSSGLISQGLAVTVIGGLTTSTLLTLIFVPVLYSLVGKFRKHLTDDDS</sequence>
<dbReference type="Gene3D" id="1.20.1640.10">
    <property type="entry name" value="Multidrug efflux transporter AcrB transmembrane domain"/>
    <property type="match status" value="2"/>
</dbReference>
<feature type="transmembrane region" description="Helical" evidence="2">
    <location>
        <begin position="898"/>
        <end position="918"/>
    </location>
</feature>
<dbReference type="PANTHER" id="PTHR32063">
    <property type="match status" value="1"/>
</dbReference>
<dbReference type="AlphaFoldDB" id="A0A942U832"/>
<feature type="region of interest" description="Disordered" evidence="1">
    <location>
        <begin position="245"/>
        <end position="270"/>
    </location>
</feature>
<reference evidence="3" key="1">
    <citation type="submission" date="2021-05" db="EMBL/GenBank/DDBJ databases">
        <title>Novel Bacillus species.</title>
        <authorList>
            <person name="Liu G."/>
        </authorList>
    </citation>
    <scope>NUCLEOTIDE SEQUENCE</scope>
    <source>
        <strain evidence="3">FJAT-49825</strain>
    </source>
</reference>
<keyword evidence="2" id="KW-0812">Transmembrane</keyword>
<evidence type="ECO:0000313" key="3">
    <source>
        <dbReference type="EMBL" id="MBS4214136.1"/>
    </source>
</evidence>
<dbReference type="Gene3D" id="3.30.70.1430">
    <property type="entry name" value="Multidrug efflux transporter AcrB pore domain"/>
    <property type="match status" value="2"/>
</dbReference>
<feature type="transmembrane region" description="Helical" evidence="2">
    <location>
        <begin position="543"/>
        <end position="560"/>
    </location>
</feature>
<accession>A0A942U832</accession>
<dbReference type="InterPro" id="IPR027463">
    <property type="entry name" value="AcrB_DN_DC_subdom"/>
</dbReference>
<dbReference type="SUPFAM" id="SSF82714">
    <property type="entry name" value="Multidrug efflux transporter AcrB TolC docking domain, DN and DC subdomains"/>
    <property type="match status" value="1"/>
</dbReference>
<gene>
    <name evidence="3" type="ORF">KHA99_16915</name>
</gene>
<organism evidence="3 4">
    <name type="scientific">Neobacillus rhizophilus</name>
    <dbReference type="NCBI Taxonomy" id="2833579"/>
    <lineage>
        <taxon>Bacteria</taxon>
        <taxon>Bacillati</taxon>
        <taxon>Bacillota</taxon>
        <taxon>Bacilli</taxon>
        <taxon>Bacillales</taxon>
        <taxon>Bacillaceae</taxon>
        <taxon>Neobacillus</taxon>
    </lineage>
</organism>
<feature type="transmembrane region" description="Helical" evidence="2">
    <location>
        <begin position="924"/>
        <end position="945"/>
    </location>
</feature>
<feature type="transmembrane region" description="Helical" evidence="2">
    <location>
        <begin position="488"/>
        <end position="515"/>
    </location>
</feature>
<evidence type="ECO:0000256" key="1">
    <source>
        <dbReference type="SAM" id="MobiDB-lite"/>
    </source>
</evidence>
<feature type="transmembrane region" description="Helical" evidence="2">
    <location>
        <begin position="383"/>
        <end position="403"/>
    </location>
</feature>
<dbReference type="PRINTS" id="PR00702">
    <property type="entry name" value="ACRIFLAVINRP"/>
</dbReference>
<feature type="transmembrane region" description="Helical" evidence="2">
    <location>
        <begin position="455"/>
        <end position="482"/>
    </location>
</feature>
<feature type="transmembrane region" description="Helical" evidence="2">
    <location>
        <begin position="872"/>
        <end position="891"/>
    </location>
</feature>
<name>A0A942U832_9BACI</name>